<dbReference type="RefSeq" id="XP_018281304.1">
    <property type="nucleotide sequence ID" value="XM_018419804.1"/>
</dbReference>
<gene>
    <name evidence="1" type="ORF">CC85DRAFT_187694</name>
</gene>
<keyword evidence="2" id="KW-1185">Reference proteome</keyword>
<evidence type="ECO:0000313" key="1">
    <source>
        <dbReference type="EMBL" id="KLT44813.1"/>
    </source>
</evidence>
<dbReference type="AlphaFoldDB" id="A0A0J0XUQ9"/>
<accession>A0A0J0XUQ9</accession>
<sequence length="173" mass="19793">MRVWPLLPPGPPQKWGPRRVASHAWMPGRLTPNASRLLHAACCMVSGSVPRLAHAECSCDMRNGATSNVERRDAFPWKVWQLKGRLARLMSHVTSSDLEVSEHWSGRERGWSWELGGRNSRVPPCPLGFMSVLSDGMQWRWRLWKRIIKEQRCRGGLTSLASWLAWTRWAKGV</sequence>
<protein>
    <submittedName>
        <fullName evidence="1">Uncharacterized protein</fullName>
    </submittedName>
</protein>
<dbReference type="Proteomes" id="UP000053611">
    <property type="component" value="Unassembled WGS sequence"/>
</dbReference>
<reference evidence="1 2" key="1">
    <citation type="submission" date="2015-03" db="EMBL/GenBank/DDBJ databases">
        <title>Genomics and transcriptomics of the oil-accumulating basidiomycete yeast T. oleaginosus allow insights into substrate utilization and the diverse evolutionary trajectories of mating systems in fungi.</title>
        <authorList>
            <consortium name="DOE Joint Genome Institute"/>
            <person name="Kourist R."/>
            <person name="Kracht O."/>
            <person name="Bracharz F."/>
            <person name="Lipzen A."/>
            <person name="Nolan M."/>
            <person name="Ohm R."/>
            <person name="Grigoriev I."/>
            <person name="Sun S."/>
            <person name="Heitman J."/>
            <person name="Bruck T."/>
            <person name="Nowrousian M."/>
        </authorList>
    </citation>
    <scope>NUCLEOTIDE SEQUENCE [LARGE SCALE GENOMIC DNA]</scope>
    <source>
        <strain evidence="1 2">IBC0246</strain>
    </source>
</reference>
<dbReference type="EMBL" id="KQ087184">
    <property type="protein sequence ID" value="KLT44813.1"/>
    <property type="molecule type" value="Genomic_DNA"/>
</dbReference>
<evidence type="ECO:0000313" key="2">
    <source>
        <dbReference type="Proteomes" id="UP000053611"/>
    </source>
</evidence>
<name>A0A0J0XUQ9_9TREE</name>
<organism evidence="1 2">
    <name type="scientific">Cutaneotrichosporon oleaginosum</name>
    <dbReference type="NCBI Taxonomy" id="879819"/>
    <lineage>
        <taxon>Eukaryota</taxon>
        <taxon>Fungi</taxon>
        <taxon>Dikarya</taxon>
        <taxon>Basidiomycota</taxon>
        <taxon>Agaricomycotina</taxon>
        <taxon>Tremellomycetes</taxon>
        <taxon>Trichosporonales</taxon>
        <taxon>Trichosporonaceae</taxon>
        <taxon>Cutaneotrichosporon</taxon>
    </lineage>
</organism>
<proteinExistence type="predicted"/>
<dbReference type="GeneID" id="28980407"/>